<comment type="similarity">
    <text evidence="2">Belongs to the CorA metal ion transporter (MIT) (TC 1.A.35) family.</text>
</comment>
<keyword evidence="3" id="KW-0813">Transport</keyword>
<keyword evidence="5 8" id="KW-0812">Transmembrane</keyword>
<accession>A0A853DJU3</accession>
<keyword evidence="10" id="KW-1185">Reference proteome</keyword>
<proteinExistence type="inferred from homology"/>
<keyword evidence="7 8" id="KW-0472">Membrane</keyword>
<sequence>MSAVRVRRYDADGTFTESDEVAPGDLRGDSVDREGGFVWVGLTDPDPARLEALGVAVGLHPLIRDDIAGGRQQPKVQWFDDQLFIVLRVLRSVDGESESMSELYVFARPGVLVTVGSRGEMGGFDVSAALDAGYPAVLGLGTLGAVHAIVARVVRGYLVVARDIEEDLGELEDQVFDETQEDDPLRIYRLRRRIGRVDRAVTTLAVAFENSRDKLVDYSRVHPGLAPYVIDLIEDLAGAARLANDQRSALDGVISSHENAVASEQNSDSRTISAFAALLAIPAVVAGLYGMNFTDLPVTDWRYGWVVIIAFIASLELWAYIALKRRRWF</sequence>
<dbReference type="Gene3D" id="1.20.58.340">
    <property type="entry name" value="Magnesium transport protein CorA, transmembrane region"/>
    <property type="match status" value="2"/>
</dbReference>
<evidence type="ECO:0000256" key="2">
    <source>
        <dbReference type="ARBA" id="ARBA00009765"/>
    </source>
</evidence>
<evidence type="ECO:0000256" key="4">
    <source>
        <dbReference type="ARBA" id="ARBA00022475"/>
    </source>
</evidence>
<dbReference type="PANTHER" id="PTHR46494">
    <property type="entry name" value="CORA FAMILY METAL ION TRANSPORTER (EUROFUNG)"/>
    <property type="match status" value="1"/>
</dbReference>
<dbReference type="GO" id="GO:0000287">
    <property type="term" value="F:magnesium ion binding"/>
    <property type="evidence" value="ECO:0007669"/>
    <property type="project" value="TreeGrafter"/>
</dbReference>
<evidence type="ECO:0000256" key="6">
    <source>
        <dbReference type="ARBA" id="ARBA00022989"/>
    </source>
</evidence>
<dbReference type="RefSeq" id="WP_179700452.1">
    <property type="nucleotide sequence ID" value="NZ_BAAAHA010000003.1"/>
</dbReference>
<dbReference type="Proteomes" id="UP000521075">
    <property type="component" value="Unassembled WGS sequence"/>
</dbReference>
<dbReference type="Pfam" id="PF01544">
    <property type="entry name" value="CorA"/>
    <property type="match status" value="1"/>
</dbReference>
<dbReference type="SUPFAM" id="SSF144083">
    <property type="entry name" value="Magnesium transport protein CorA, transmembrane region"/>
    <property type="match status" value="1"/>
</dbReference>
<keyword evidence="4" id="KW-1003">Cell membrane</keyword>
<dbReference type="GO" id="GO:0005886">
    <property type="term" value="C:plasma membrane"/>
    <property type="evidence" value="ECO:0007669"/>
    <property type="project" value="UniProtKB-SubCell"/>
</dbReference>
<dbReference type="GO" id="GO:0015087">
    <property type="term" value="F:cobalt ion transmembrane transporter activity"/>
    <property type="evidence" value="ECO:0007669"/>
    <property type="project" value="TreeGrafter"/>
</dbReference>
<comment type="caution">
    <text evidence="9">The sequence shown here is derived from an EMBL/GenBank/DDBJ whole genome shotgun (WGS) entry which is preliminary data.</text>
</comment>
<dbReference type="Gene3D" id="3.30.460.20">
    <property type="entry name" value="CorA soluble domain-like"/>
    <property type="match status" value="1"/>
</dbReference>
<dbReference type="EMBL" id="JACCHJ010000001">
    <property type="protein sequence ID" value="NYK09492.1"/>
    <property type="molecule type" value="Genomic_DNA"/>
</dbReference>
<evidence type="ECO:0000313" key="10">
    <source>
        <dbReference type="Proteomes" id="UP000521075"/>
    </source>
</evidence>
<dbReference type="GO" id="GO:0050897">
    <property type="term" value="F:cobalt ion binding"/>
    <property type="evidence" value="ECO:0007669"/>
    <property type="project" value="TreeGrafter"/>
</dbReference>
<evidence type="ECO:0000256" key="5">
    <source>
        <dbReference type="ARBA" id="ARBA00022692"/>
    </source>
</evidence>
<dbReference type="SUPFAM" id="SSF143865">
    <property type="entry name" value="CorA soluble domain-like"/>
    <property type="match status" value="1"/>
</dbReference>
<dbReference type="InterPro" id="IPR045861">
    <property type="entry name" value="CorA_cytoplasmic_dom"/>
</dbReference>
<feature type="transmembrane region" description="Helical" evidence="8">
    <location>
        <begin position="303"/>
        <end position="323"/>
    </location>
</feature>
<evidence type="ECO:0000256" key="1">
    <source>
        <dbReference type="ARBA" id="ARBA00004651"/>
    </source>
</evidence>
<evidence type="ECO:0000256" key="7">
    <source>
        <dbReference type="ARBA" id="ARBA00023136"/>
    </source>
</evidence>
<keyword evidence="6 8" id="KW-1133">Transmembrane helix</keyword>
<dbReference type="AlphaFoldDB" id="A0A853DJU3"/>
<evidence type="ECO:0000313" key="9">
    <source>
        <dbReference type="EMBL" id="NYK09492.1"/>
    </source>
</evidence>
<feature type="transmembrane region" description="Helical" evidence="8">
    <location>
        <begin position="272"/>
        <end position="291"/>
    </location>
</feature>
<organism evidence="9 10">
    <name type="scientific">Leifsonia naganoensis</name>
    <dbReference type="NCBI Taxonomy" id="150025"/>
    <lineage>
        <taxon>Bacteria</taxon>
        <taxon>Bacillati</taxon>
        <taxon>Actinomycetota</taxon>
        <taxon>Actinomycetes</taxon>
        <taxon>Micrococcales</taxon>
        <taxon>Microbacteriaceae</taxon>
        <taxon>Leifsonia</taxon>
    </lineage>
</organism>
<protein>
    <submittedName>
        <fullName evidence="9">Magnesium transporter</fullName>
    </submittedName>
</protein>
<gene>
    <name evidence="9" type="ORF">HNR14_001373</name>
</gene>
<dbReference type="GO" id="GO:0015095">
    <property type="term" value="F:magnesium ion transmembrane transporter activity"/>
    <property type="evidence" value="ECO:0007669"/>
    <property type="project" value="TreeGrafter"/>
</dbReference>
<evidence type="ECO:0000256" key="3">
    <source>
        <dbReference type="ARBA" id="ARBA00022448"/>
    </source>
</evidence>
<dbReference type="InterPro" id="IPR002523">
    <property type="entry name" value="MgTranspt_CorA/ZnTranspt_ZntB"/>
</dbReference>
<dbReference type="InterPro" id="IPR045863">
    <property type="entry name" value="CorA_TM1_TM2"/>
</dbReference>
<name>A0A853DJU3_9MICO</name>
<evidence type="ECO:0000256" key="8">
    <source>
        <dbReference type="SAM" id="Phobius"/>
    </source>
</evidence>
<dbReference type="PANTHER" id="PTHR46494:SF1">
    <property type="entry name" value="CORA FAMILY METAL ION TRANSPORTER (EUROFUNG)"/>
    <property type="match status" value="1"/>
</dbReference>
<reference evidence="9 10" key="1">
    <citation type="submission" date="2020-07" db="EMBL/GenBank/DDBJ databases">
        <title>Sequencing the genomes of 1000 actinobacteria strains.</title>
        <authorList>
            <person name="Klenk H.-P."/>
        </authorList>
    </citation>
    <scope>NUCLEOTIDE SEQUENCE [LARGE SCALE GENOMIC DNA]</scope>
    <source>
        <strain evidence="9 10">DSM 15166</strain>
    </source>
</reference>
<comment type="subcellular location">
    <subcellularLocation>
        <location evidence="1">Cell membrane</location>
        <topology evidence="1">Multi-pass membrane protein</topology>
    </subcellularLocation>
</comment>